<reference evidence="1 2" key="2">
    <citation type="submission" date="2009-03" db="EMBL/GenBank/DDBJ databases">
        <title>Draft genome sequence of Coprococcus comes (ATCC 27758).</title>
        <authorList>
            <person name="Sudarsanam P."/>
            <person name="Ley R."/>
            <person name="Guruge J."/>
            <person name="Turnbaugh P.J."/>
            <person name="Mahowald M."/>
            <person name="Liep D."/>
            <person name="Gordon J."/>
        </authorList>
    </citation>
    <scope>NUCLEOTIDE SEQUENCE [LARGE SCALE GENOMIC DNA]</scope>
    <source>
        <strain evidence="1 2">ATCC 27758</strain>
    </source>
</reference>
<proteinExistence type="predicted"/>
<name>C0BFF7_9FIRM</name>
<gene>
    <name evidence="1" type="ORF">COPCOM_03925</name>
</gene>
<reference evidence="1 2" key="1">
    <citation type="submission" date="2009-02" db="EMBL/GenBank/DDBJ databases">
        <authorList>
            <person name="Fulton L."/>
            <person name="Clifton S."/>
            <person name="Fulton B."/>
            <person name="Xu J."/>
            <person name="Minx P."/>
            <person name="Pepin K.H."/>
            <person name="Johnson M."/>
            <person name="Bhonagiri V."/>
            <person name="Nash W.E."/>
            <person name="Mardis E.R."/>
            <person name="Wilson R.K."/>
        </authorList>
    </citation>
    <scope>NUCLEOTIDE SEQUENCE [LARGE SCALE GENOMIC DNA]</scope>
    <source>
        <strain evidence="1 2">ATCC 27758</strain>
    </source>
</reference>
<comment type="caution">
    <text evidence="1">The sequence shown here is derived from an EMBL/GenBank/DDBJ whole genome shotgun (WGS) entry which is preliminary data.</text>
</comment>
<dbReference type="Proteomes" id="UP000003793">
    <property type="component" value="Unassembled WGS sequence"/>
</dbReference>
<evidence type="ECO:0000313" key="2">
    <source>
        <dbReference type="Proteomes" id="UP000003793"/>
    </source>
</evidence>
<evidence type="ECO:0000313" key="1">
    <source>
        <dbReference type="EMBL" id="EEG88003.1"/>
    </source>
</evidence>
<organism evidence="1 2">
    <name type="scientific">Coprococcus comes ATCC 27758</name>
    <dbReference type="NCBI Taxonomy" id="470146"/>
    <lineage>
        <taxon>Bacteria</taxon>
        <taxon>Bacillati</taxon>
        <taxon>Bacillota</taxon>
        <taxon>Clostridia</taxon>
        <taxon>Lachnospirales</taxon>
        <taxon>Lachnospiraceae</taxon>
        <taxon>Coprococcus</taxon>
    </lineage>
</organism>
<dbReference type="HOGENOM" id="CLU_3288058_0_0_9"/>
<accession>C0BFF7</accession>
<protein>
    <submittedName>
        <fullName evidence="1">Uncharacterized protein</fullName>
    </submittedName>
</protein>
<sequence length="40" mass="4667">MTAITDDNPVANLRFFTFLSLAKTISFKYFVLAVRFQYCI</sequence>
<dbReference type="AlphaFoldDB" id="C0BFF7"/>
<dbReference type="EMBL" id="ABVR01000046">
    <property type="protein sequence ID" value="EEG88003.1"/>
    <property type="molecule type" value="Genomic_DNA"/>
</dbReference>